<evidence type="ECO:0000313" key="8">
    <source>
        <dbReference type="EMBL" id="MFC7337925.1"/>
    </source>
</evidence>
<dbReference type="PANTHER" id="PTHR43214:SF41">
    <property type="entry name" value="NITRATE_NITRITE RESPONSE REGULATOR PROTEIN NARP"/>
    <property type="match status" value="1"/>
</dbReference>
<keyword evidence="4" id="KW-0804">Transcription</keyword>
<comment type="caution">
    <text evidence="8">The sequence shown here is derived from an EMBL/GenBank/DDBJ whole genome shotgun (WGS) entry which is preliminary data.</text>
</comment>
<dbReference type="InterPro" id="IPR016032">
    <property type="entry name" value="Sig_transdc_resp-reg_C-effctor"/>
</dbReference>
<dbReference type="InterPro" id="IPR039420">
    <property type="entry name" value="WalR-like"/>
</dbReference>
<dbReference type="SMART" id="SM00421">
    <property type="entry name" value="HTH_LUXR"/>
    <property type="match status" value="1"/>
</dbReference>
<sequence>MKKILILEDKPEIRSWLEKLVAAAFPTSGAHHAACLAELSDGLIRERSFDLALIDLGLPDGSGLDGLRQIKSLSPDTLCVIVTIMGDDSQVVASLAAGADGYLLKDQPPEQIQVQLRNISLGLPAISPTIARRIAKHFSLTGPSSPDESTLTARENEILSLISRGHRNVDVATALGISENTVASHIKSIYRKLSISSRAEASWHATRLGL</sequence>
<dbReference type="PROSITE" id="PS50043">
    <property type="entry name" value="HTH_LUXR_2"/>
    <property type="match status" value="1"/>
</dbReference>
<evidence type="ECO:0000313" key="9">
    <source>
        <dbReference type="Proteomes" id="UP001596472"/>
    </source>
</evidence>
<keyword evidence="3" id="KW-0238">DNA-binding</keyword>
<keyword evidence="2" id="KW-0805">Transcription regulation</keyword>
<dbReference type="InterPro" id="IPR058245">
    <property type="entry name" value="NreC/VraR/RcsB-like_REC"/>
</dbReference>
<organism evidence="8 9">
    <name type="scientific">Haloferula chungangensis</name>
    <dbReference type="NCBI Taxonomy" id="1048331"/>
    <lineage>
        <taxon>Bacteria</taxon>
        <taxon>Pseudomonadati</taxon>
        <taxon>Verrucomicrobiota</taxon>
        <taxon>Verrucomicrobiia</taxon>
        <taxon>Verrucomicrobiales</taxon>
        <taxon>Verrucomicrobiaceae</taxon>
        <taxon>Haloferula</taxon>
    </lineage>
</organism>
<name>A0ABW2L8Q7_9BACT</name>
<gene>
    <name evidence="8" type="ORF">ACFQY0_12105</name>
</gene>
<dbReference type="PROSITE" id="PS00622">
    <property type="entry name" value="HTH_LUXR_1"/>
    <property type="match status" value="1"/>
</dbReference>
<dbReference type="InterPro" id="IPR000792">
    <property type="entry name" value="Tscrpt_reg_LuxR_C"/>
</dbReference>
<feature type="modified residue" description="4-aspartylphosphate" evidence="5">
    <location>
        <position position="55"/>
    </location>
</feature>
<dbReference type="SMART" id="SM00448">
    <property type="entry name" value="REC"/>
    <property type="match status" value="1"/>
</dbReference>
<accession>A0ABW2L8Q7</accession>
<dbReference type="Gene3D" id="3.40.50.2300">
    <property type="match status" value="1"/>
</dbReference>
<dbReference type="EMBL" id="JBHTBS010000006">
    <property type="protein sequence ID" value="MFC7337925.1"/>
    <property type="molecule type" value="Genomic_DNA"/>
</dbReference>
<evidence type="ECO:0000256" key="3">
    <source>
        <dbReference type="ARBA" id="ARBA00023125"/>
    </source>
</evidence>
<evidence type="ECO:0000256" key="2">
    <source>
        <dbReference type="ARBA" id="ARBA00023015"/>
    </source>
</evidence>
<keyword evidence="9" id="KW-1185">Reference proteome</keyword>
<dbReference type="Pfam" id="PF00072">
    <property type="entry name" value="Response_reg"/>
    <property type="match status" value="1"/>
</dbReference>
<feature type="domain" description="Response regulatory" evidence="7">
    <location>
        <begin position="3"/>
        <end position="120"/>
    </location>
</feature>
<evidence type="ECO:0000256" key="1">
    <source>
        <dbReference type="ARBA" id="ARBA00022553"/>
    </source>
</evidence>
<evidence type="ECO:0000256" key="5">
    <source>
        <dbReference type="PROSITE-ProRule" id="PRU00169"/>
    </source>
</evidence>
<dbReference type="InterPro" id="IPR011006">
    <property type="entry name" value="CheY-like_superfamily"/>
</dbReference>
<reference evidence="9" key="1">
    <citation type="journal article" date="2019" name="Int. J. Syst. Evol. Microbiol.">
        <title>The Global Catalogue of Microorganisms (GCM) 10K type strain sequencing project: providing services to taxonomists for standard genome sequencing and annotation.</title>
        <authorList>
            <consortium name="The Broad Institute Genomics Platform"/>
            <consortium name="The Broad Institute Genome Sequencing Center for Infectious Disease"/>
            <person name="Wu L."/>
            <person name="Ma J."/>
        </authorList>
    </citation>
    <scope>NUCLEOTIDE SEQUENCE [LARGE SCALE GENOMIC DNA]</scope>
    <source>
        <strain evidence="9">CGMCC 4.1467</strain>
    </source>
</reference>
<keyword evidence="1 5" id="KW-0597">Phosphoprotein</keyword>
<evidence type="ECO:0000256" key="4">
    <source>
        <dbReference type="ARBA" id="ARBA00023163"/>
    </source>
</evidence>
<dbReference type="InterPro" id="IPR001789">
    <property type="entry name" value="Sig_transdc_resp-reg_receiver"/>
</dbReference>
<dbReference type="PANTHER" id="PTHR43214">
    <property type="entry name" value="TWO-COMPONENT RESPONSE REGULATOR"/>
    <property type="match status" value="1"/>
</dbReference>
<evidence type="ECO:0000259" key="7">
    <source>
        <dbReference type="PROSITE" id="PS50110"/>
    </source>
</evidence>
<proteinExistence type="predicted"/>
<dbReference type="Proteomes" id="UP001596472">
    <property type="component" value="Unassembled WGS sequence"/>
</dbReference>
<dbReference type="SUPFAM" id="SSF46894">
    <property type="entry name" value="C-terminal effector domain of the bipartite response regulators"/>
    <property type="match status" value="1"/>
</dbReference>
<dbReference type="CDD" id="cd17535">
    <property type="entry name" value="REC_NarL-like"/>
    <property type="match status" value="1"/>
</dbReference>
<protein>
    <submittedName>
        <fullName evidence="8">Response regulator</fullName>
    </submittedName>
</protein>
<dbReference type="PROSITE" id="PS50110">
    <property type="entry name" value="RESPONSE_REGULATORY"/>
    <property type="match status" value="1"/>
</dbReference>
<feature type="domain" description="HTH luxR-type" evidence="6">
    <location>
        <begin position="144"/>
        <end position="209"/>
    </location>
</feature>
<dbReference type="RefSeq" id="WP_379712694.1">
    <property type="nucleotide sequence ID" value="NZ_JBHTBS010000006.1"/>
</dbReference>
<dbReference type="CDD" id="cd06170">
    <property type="entry name" value="LuxR_C_like"/>
    <property type="match status" value="1"/>
</dbReference>
<evidence type="ECO:0000259" key="6">
    <source>
        <dbReference type="PROSITE" id="PS50043"/>
    </source>
</evidence>
<dbReference type="PRINTS" id="PR00038">
    <property type="entry name" value="HTHLUXR"/>
</dbReference>
<dbReference type="SUPFAM" id="SSF52172">
    <property type="entry name" value="CheY-like"/>
    <property type="match status" value="1"/>
</dbReference>
<dbReference type="Pfam" id="PF00196">
    <property type="entry name" value="GerE"/>
    <property type="match status" value="1"/>
</dbReference>